<proteinExistence type="predicted"/>
<keyword evidence="2" id="KW-1185">Reference proteome</keyword>
<gene>
    <name evidence="1" type="ORF">IRJ41_007867</name>
</gene>
<name>A0A9W7W946_TRIRA</name>
<evidence type="ECO:0000313" key="1">
    <source>
        <dbReference type="EMBL" id="KAI7791776.1"/>
    </source>
</evidence>
<dbReference type="Proteomes" id="UP001059041">
    <property type="component" value="Linkage Group LG24"/>
</dbReference>
<sequence length="191" mass="20304">MLLFKATFHCISSEPVYTPAEVTPKRAAGPAGSARTSHATVQSNDPVLSALSSIKSSLSDMNTRIQALEAGSRIRHPANPRFYGPSTLHFTSAKVLQLLDPEQDDDVIPAAVPRRTMGSAVPVSTGSPFFSPAAVISHQLRSQILAADISLVTKLFPARFVALTLTLPICAQNLCSCNLSLAQVPSLANLR</sequence>
<dbReference type="AlphaFoldDB" id="A0A9W7W946"/>
<evidence type="ECO:0000313" key="2">
    <source>
        <dbReference type="Proteomes" id="UP001059041"/>
    </source>
</evidence>
<organism evidence="1 2">
    <name type="scientific">Triplophysa rosa</name>
    <name type="common">Cave loach</name>
    <dbReference type="NCBI Taxonomy" id="992332"/>
    <lineage>
        <taxon>Eukaryota</taxon>
        <taxon>Metazoa</taxon>
        <taxon>Chordata</taxon>
        <taxon>Craniata</taxon>
        <taxon>Vertebrata</taxon>
        <taxon>Euteleostomi</taxon>
        <taxon>Actinopterygii</taxon>
        <taxon>Neopterygii</taxon>
        <taxon>Teleostei</taxon>
        <taxon>Ostariophysi</taxon>
        <taxon>Cypriniformes</taxon>
        <taxon>Nemacheilidae</taxon>
        <taxon>Triplophysa</taxon>
    </lineage>
</organism>
<reference evidence="1" key="1">
    <citation type="submission" date="2021-02" db="EMBL/GenBank/DDBJ databases">
        <title>Comparative genomics reveals that relaxation of natural selection precedes convergent phenotypic evolution of cavefish.</title>
        <authorList>
            <person name="Peng Z."/>
        </authorList>
    </citation>
    <scope>NUCLEOTIDE SEQUENCE</scope>
    <source>
        <tissue evidence="1">Muscle</tissue>
    </source>
</reference>
<accession>A0A9W7W946</accession>
<comment type="caution">
    <text evidence="1">The sequence shown here is derived from an EMBL/GenBank/DDBJ whole genome shotgun (WGS) entry which is preliminary data.</text>
</comment>
<protein>
    <submittedName>
        <fullName evidence="1">Uncharacterized protein</fullName>
    </submittedName>
</protein>
<dbReference type="EMBL" id="JAFHDT010000024">
    <property type="protein sequence ID" value="KAI7791776.1"/>
    <property type="molecule type" value="Genomic_DNA"/>
</dbReference>